<dbReference type="InterPro" id="IPR020846">
    <property type="entry name" value="MFS_dom"/>
</dbReference>
<feature type="transmembrane region" description="Helical" evidence="6">
    <location>
        <begin position="431"/>
        <end position="450"/>
    </location>
</feature>
<feature type="transmembrane region" description="Helical" evidence="6">
    <location>
        <begin position="303"/>
        <end position="320"/>
    </location>
</feature>
<evidence type="ECO:0000313" key="8">
    <source>
        <dbReference type="EMBL" id="MBK1932687.1"/>
    </source>
</evidence>
<keyword evidence="2" id="KW-0813">Transport</keyword>
<feature type="domain" description="Major facilitator superfamily (MFS) profile" evidence="7">
    <location>
        <begin position="12"/>
        <end position="454"/>
    </location>
</feature>
<feature type="transmembrane region" description="Helical" evidence="6">
    <location>
        <begin position="332"/>
        <end position="351"/>
    </location>
</feature>
<dbReference type="EMBL" id="JAENIB010000009">
    <property type="protein sequence ID" value="MBK1932687.1"/>
    <property type="molecule type" value="Genomic_DNA"/>
</dbReference>
<dbReference type="Proteomes" id="UP001220209">
    <property type="component" value="Chromosome 3"/>
</dbReference>
<accession>A0A1E3FTH8</accession>
<dbReference type="Pfam" id="PF07690">
    <property type="entry name" value="MFS_1"/>
    <property type="match status" value="1"/>
</dbReference>
<feature type="transmembrane region" description="Helical" evidence="6">
    <location>
        <begin position="270"/>
        <end position="291"/>
    </location>
</feature>
<evidence type="ECO:0000256" key="4">
    <source>
        <dbReference type="ARBA" id="ARBA00022989"/>
    </source>
</evidence>
<name>A0A1E3FTH8_9BURK</name>
<evidence type="ECO:0000259" key="7">
    <source>
        <dbReference type="PROSITE" id="PS50850"/>
    </source>
</evidence>
<feature type="transmembrane region" description="Helical" evidence="6">
    <location>
        <begin position="403"/>
        <end position="425"/>
    </location>
</feature>
<dbReference type="GO" id="GO:0016020">
    <property type="term" value="C:membrane"/>
    <property type="evidence" value="ECO:0007669"/>
    <property type="project" value="UniProtKB-SubCell"/>
</dbReference>
<evidence type="ECO:0000256" key="6">
    <source>
        <dbReference type="SAM" id="Phobius"/>
    </source>
</evidence>
<keyword evidence="3 6" id="KW-0812">Transmembrane</keyword>
<reference evidence="10 13" key="3">
    <citation type="submission" date="2021-12" db="EMBL/GenBank/DDBJ databases">
        <title>Genomic and phenotypic characterization of three Burkholderia contaminans isolates recovered from different sources.</title>
        <authorList>
            <person name="Lopez De Volder A."/>
            <person name="Fan Y."/>
            <person name="Nunvar J."/>
            <person name="Herrera T."/>
            <person name="Timp W."/>
            <person name="Degrossi J."/>
        </authorList>
    </citation>
    <scope>NUCLEOTIDE SEQUENCE [LARGE SCALE GENOMIC DNA]</scope>
    <source>
        <strain evidence="10 13">LMG 23361</strain>
    </source>
</reference>
<evidence type="ECO:0000256" key="2">
    <source>
        <dbReference type="ARBA" id="ARBA00022448"/>
    </source>
</evidence>
<dbReference type="OrthoDB" id="9807274at2"/>
<dbReference type="Gene3D" id="1.20.1720.10">
    <property type="entry name" value="Multidrug resistance protein D"/>
    <property type="match status" value="1"/>
</dbReference>
<feature type="transmembrane region" description="Helical" evidence="6">
    <location>
        <begin position="111"/>
        <end position="128"/>
    </location>
</feature>
<evidence type="ECO:0000256" key="5">
    <source>
        <dbReference type="ARBA" id="ARBA00023136"/>
    </source>
</evidence>
<comment type="subcellular location">
    <subcellularLocation>
        <location evidence="1">Membrane</location>
        <topology evidence="1">Multi-pass membrane protein</topology>
    </subcellularLocation>
</comment>
<dbReference type="PANTHER" id="PTHR42718">
    <property type="entry name" value="MAJOR FACILITATOR SUPERFAMILY MULTIDRUG TRANSPORTER MFSC"/>
    <property type="match status" value="1"/>
</dbReference>
<feature type="transmembrane region" description="Helical" evidence="6">
    <location>
        <begin position="140"/>
        <end position="162"/>
    </location>
</feature>
<feature type="transmembrane region" description="Helical" evidence="6">
    <location>
        <begin position="229"/>
        <end position="249"/>
    </location>
</feature>
<dbReference type="PANTHER" id="PTHR42718:SF9">
    <property type="entry name" value="MAJOR FACILITATOR SUPERFAMILY MULTIDRUG TRANSPORTER MFSC"/>
    <property type="match status" value="1"/>
</dbReference>
<evidence type="ECO:0000313" key="12">
    <source>
        <dbReference type="Proteomes" id="UP000664048"/>
    </source>
</evidence>
<dbReference type="CDD" id="cd17321">
    <property type="entry name" value="MFS_MMR_MDR_like"/>
    <property type="match status" value="1"/>
</dbReference>
<dbReference type="Proteomes" id="UP000611459">
    <property type="component" value="Unassembled WGS sequence"/>
</dbReference>
<evidence type="ECO:0000256" key="3">
    <source>
        <dbReference type="ARBA" id="ARBA00022692"/>
    </source>
</evidence>
<feature type="transmembrane region" description="Helical" evidence="6">
    <location>
        <begin position="357"/>
        <end position="382"/>
    </location>
</feature>
<reference evidence="9 12" key="2">
    <citation type="submission" date="2021-03" db="EMBL/GenBank/DDBJ databases">
        <title>Clinical course, treatment and visual outcome of an outbreak of Burkholderia contaminans endophthalmitis following cataract surgery.</title>
        <authorList>
            <person name="Lind C."/>
            <person name="Olsen K."/>
            <person name="Angelsen N.K."/>
            <person name="Krefting E.A."/>
            <person name="Fossen K."/>
            <person name="Gravningen K."/>
            <person name="Depoorter E."/>
            <person name="Vandamme P."/>
            <person name="Bertelsen G."/>
        </authorList>
    </citation>
    <scope>NUCLEOTIDE SEQUENCE [LARGE SCALE GENOMIC DNA]</scope>
    <source>
        <strain evidence="9 12">51242556</strain>
    </source>
</reference>
<dbReference type="EMBL" id="JAGEMX010000010">
    <property type="protein sequence ID" value="MBO1833184.1"/>
    <property type="molecule type" value="Genomic_DNA"/>
</dbReference>
<dbReference type="Gene3D" id="1.20.1250.20">
    <property type="entry name" value="MFS general substrate transporter like domains"/>
    <property type="match status" value="1"/>
</dbReference>
<dbReference type="GeneID" id="93195265"/>
<dbReference type="RefSeq" id="WP_039362461.1">
    <property type="nucleotide sequence ID" value="NZ_AP018359.1"/>
</dbReference>
<proteinExistence type="predicted"/>
<feature type="transmembrane region" description="Helical" evidence="6">
    <location>
        <begin position="168"/>
        <end position="186"/>
    </location>
</feature>
<evidence type="ECO:0000313" key="11">
    <source>
        <dbReference type="Proteomes" id="UP000611459"/>
    </source>
</evidence>
<dbReference type="Proteomes" id="UP000664048">
    <property type="component" value="Unassembled WGS sequence"/>
</dbReference>
<feature type="transmembrane region" description="Helical" evidence="6">
    <location>
        <begin position="12"/>
        <end position="30"/>
    </location>
</feature>
<feature type="transmembrane region" description="Helical" evidence="6">
    <location>
        <begin position="50"/>
        <end position="69"/>
    </location>
</feature>
<gene>
    <name evidence="9" type="ORF">J4M89_27730</name>
    <name evidence="8" type="ORF">JIN94_22640</name>
    <name evidence="10" type="ORF">LXE91_33860</name>
</gene>
<dbReference type="SUPFAM" id="SSF103473">
    <property type="entry name" value="MFS general substrate transporter"/>
    <property type="match status" value="1"/>
</dbReference>
<dbReference type="AlphaFoldDB" id="A0A1E3FTH8"/>
<dbReference type="PROSITE" id="PS50850">
    <property type="entry name" value="MFS"/>
    <property type="match status" value="1"/>
</dbReference>
<evidence type="ECO:0000256" key="1">
    <source>
        <dbReference type="ARBA" id="ARBA00004141"/>
    </source>
</evidence>
<dbReference type="GO" id="GO:0022857">
    <property type="term" value="F:transmembrane transporter activity"/>
    <property type="evidence" value="ECO:0007669"/>
    <property type="project" value="InterPro"/>
</dbReference>
<evidence type="ECO:0000313" key="10">
    <source>
        <dbReference type="EMBL" id="WFN22939.1"/>
    </source>
</evidence>
<dbReference type="InterPro" id="IPR011701">
    <property type="entry name" value="MFS"/>
</dbReference>
<sequence length="468" mass="48182">MQTSSTHHPRLVQTAACLGYAVVLIDVSVVNVALDALRTAFGAALTDLQWVVNAYALVFAATLLMAGALGDRLGAKRVFIAGYAIFTLSSIGCGMAHSIGALIAWRLVQGIGASLLVPNSLAVLRLAFDDSAARSRAIGWWGAGGGIALAAGPLAGGLLIAAVGWRSIFLVNVPVGIAGIWMTWRFAPDTKAQGGRRLDLPAQLTGAFALAALTFASTEISALGWRSPVIVSAFALCAALGIAFVRLAARNPDAMLPAGLWQDRIVRSSIVIGAIANLVFYGIVFTLSLLFQSVWHMTPVRAGVAFLPMMGVLMVMSIVAGRLTGRLGARTLATAGLSISAFGYLAMWPAIAAQSSGLLAIPMLLAGSGIALTIPTIMDAALAAVSGTQSGVASGLLNTARQVGGVMGVALFGFFVREAGGGAFVHGMERALIVSVLLLVVGAAMAWRNLGQPAARGIRARGASPQRQ</sequence>
<evidence type="ECO:0000313" key="9">
    <source>
        <dbReference type="EMBL" id="MBO1833184.1"/>
    </source>
</evidence>
<feature type="transmembrane region" description="Helical" evidence="6">
    <location>
        <begin position="198"/>
        <end position="217"/>
    </location>
</feature>
<keyword evidence="12" id="KW-1185">Reference proteome</keyword>
<reference evidence="8" key="1">
    <citation type="submission" date="2021-01" db="EMBL/GenBank/DDBJ databases">
        <title>Outbreak of Burkholderia contaminns endophthalmitis traced to a clinical ventilation system.</title>
        <authorList>
            <person name="Lipuma J."/>
            <person name="Spilker T."/>
            <person name="Kratholm J."/>
        </authorList>
    </citation>
    <scope>NUCLEOTIDE SEQUENCE</scope>
    <source>
        <strain evidence="8">HI4954</strain>
    </source>
</reference>
<feature type="transmembrane region" description="Helical" evidence="6">
    <location>
        <begin position="81"/>
        <end position="105"/>
    </location>
</feature>
<keyword evidence="5 6" id="KW-0472">Membrane</keyword>
<dbReference type="InterPro" id="IPR036259">
    <property type="entry name" value="MFS_trans_sf"/>
</dbReference>
<organism evidence="8 11">
    <name type="scientific">Burkholderia contaminans</name>
    <dbReference type="NCBI Taxonomy" id="488447"/>
    <lineage>
        <taxon>Bacteria</taxon>
        <taxon>Pseudomonadati</taxon>
        <taxon>Pseudomonadota</taxon>
        <taxon>Betaproteobacteria</taxon>
        <taxon>Burkholderiales</taxon>
        <taxon>Burkholderiaceae</taxon>
        <taxon>Burkholderia</taxon>
        <taxon>Burkholderia cepacia complex</taxon>
    </lineage>
</organism>
<dbReference type="EMBL" id="CP090642">
    <property type="protein sequence ID" value="WFN22939.1"/>
    <property type="molecule type" value="Genomic_DNA"/>
</dbReference>
<evidence type="ECO:0000313" key="13">
    <source>
        <dbReference type="Proteomes" id="UP001220209"/>
    </source>
</evidence>
<keyword evidence="4 6" id="KW-1133">Transmembrane helix</keyword>
<protein>
    <submittedName>
        <fullName evidence="8">MFS transporter</fullName>
    </submittedName>
</protein>